<dbReference type="Pfam" id="PF08545">
    <property type="entry name" value="ACP_syn_III"/>
    <property type="match status" value="1"/>
</dbReference>
<dbReference type="RefSeq" id="WP_091457619.1">
    <property type="nucleotide sequence ID" value="NZ_FMZZ01000025.1"/>
</dbReference>
<dbReference type="STRING" id="1271860.SAMN05216174_12514"/>
<gene>
    <name evidence="2" type="ORF">SAMN05216174_12514</name>
</gene>
<dbReference type="SUPFAM" id="SSF53901">
    <property type="entry name" value="Thiolase-like"/>
    <property type="match status" value="2"/>
</dbReference>
<dbReference type="InterPro" id="IPR016039">
    <property type="entry name" value="Thiolase-like"/>
</dbReference>
<dbReference type="GO" id="GO:0006633">
    <property type="term" value="P:fatty acid biosynthetic process"/>
    <property type="evidence" value="ECO:0007669"/>
    <property type="project" value="InterPro"/>
</dbReference>
<sequence length="338" mass="35656">MNTDTFILATGAALPGDPVDNDAMARRFGTNAQWVELFVGTRTRHFAVDLETGEQTHTLADLASAAAAQAMSRAGVEAADIDFLVLGTATPDMLMPATVNLVADRLGIDQVATYQLQSGCAGAVQALDIGARLLDEDRRTGLVIGGDVCAKHLVLDRDTSATPPGELINYVLFGDGAGAAVLSADDEGAPMRLTSVLNRFTGLGRDPAQVIHWWGETGQPEGARSVAEDYKAIEERVPGMAVEVLHELLDRAGWDSSSVSFLLPPQLSGRMTQRIVKELAVDGATEVSCVAETGNNGNALPFLQLDALAPRLGPGHRAVAVAIESSKWLKGGFTLEGR</sequence>
<accession>A0A1G6Z1W6</accession>
<evidence type="ECO:0000313" key="2">
    <source>
        <dbReference type="EMBL" id="SDD96659.1"/>
    </source>
</evidence>
<evidence type="ECO:0000313" key="3">
    <source>
        <dbReference type="Proteomes" id="UP000199501"/>
    </source>
</evidence>
<dbReference type="AlphaFoldDB" id="A0A1G6Z1W6"/>
<dbReference type="InterPro" id="IPR013751">
    <property type="entry name" value="ACP_syn_III_N"/>
</dbReference>
<protein>
    <submittedName>
        <fullName evidence="2">3-oxoacyl-[acyl-carrier-protein] synthase-3</fullName>
    </submittedName>
</protein>
<evidence type="ECO:0000259" key="1">
    <source>
        <dbReference type="Pfam" id="PF08545"/>
    </source>
</evidence>
<proteinExistence type="predicted"/>
<dbReference type="GO" id="GO:0004315">
    <property type="term" value="F:3-oxoacyl-[acyl-carrier-protein] synthase activity"/>
    <property type="evidence" value="ECO:0007669"/>
    <property type="project" value="InterPro"/>
</dbReference>
<dbReference type="Gene3D" id="3.40.47.10">
    <property type="match status" value="2"/>
</dbReference>
<dbReference type="GO" id="GO:0044550">
    <property type="term" value="P:secondary metabolite biosynthetic process"/>
    <property type="evidence" value="ECO:0007669"/>
    <property type="project" value="TreeGrafter"/>
</dbReference>
<feature type="domain" description="Beta-ketoacyl-[acyl-carrier-protein] synthase III N-terminal" evidence="1">
    <location>
        <begin position="116"/>
        <end position="189"/>
    </location>
</feature>
<dbReference type="PANTHER" id="PTHR34069:SF2">
    <property type="entry name" value="BETA-KETOACYL-[ACYL-CARRIER-PROTEIN] SYNTHASE III"/>
    <property type="match status" value="1"/>
</dbReference>
<reference evidence="3" key="1">
    <citation type="submission" date="2016-10" db="EMBL/GenBank/DDBJ databases">
        <authorList>
            <person name="Varghese N."/>
            <person name="Submissions S."/>
        </authorList>
    </citation>
    <scope>NUCLEOTIDE SEQUENCE [LARGE SCALE GENOMIC DNA]</scope>
    <source>
        <strain evidence="3">IBRC-M 10403</strain>
    </source>
</reference>
<dbReference type="OrthoDB" id="2514738at2"/>
<dbReference type="PANTHER" id="PTHR34069">
    <property type="entry name" value="3-OXOACYL-[ACYL-CARRIER-PROTEIN] SYNTHASE 3"/>
    <property type="match status" value="1"/>
</dbReference>
<dbReference type="Proteomes" id="UP000199501">
    <property type="component" value="Unassembled WGS sequence"/>
</dbReference>
<name>A0A1G6Z1W6_9PSEU</name>
<organism evidence="2 3">
    <name type="scientific">Actinokineospora iranica</name>
    <dbReference type="NCBI Taxonomy" id="1271860"/>
    <lineage>
        <taxon>Bacteria</taxon>
        <taxon>Bacillati</taxon>
        <taxon>Actinomycetota</taxon>
        <taxon>Actinomycetes</taxon>
        <taxon>Pseudonocardiales</taxon>
        <taxon>Pseudonocardiaceae</taxon>
        <taxon>Actinokineospora</taxon>
    </lineage>
</organism>
<dbReference type="EMBL" id="FMZZ01000025">
    <property type="protein sequence ID" value="SDD96659.1"/>
    <property type="molecule type" value="Genomic_DNA"/>
</dbReference>
<keyword evidence="3" id="KW-1185">Reference proteome</keyword>